<protein>
    <submittedName>
        <fullName evidence="1">Uncharacterized protein</fullName>
    </submittedName>
</protein>
<dbReference type="EMBL" id="JAHLQT010040258">
    <property type="protein sequence ID" value="KAG7155860.1"/>
    <property type="molecule type" value="Genomic_DNA"/>
</dbReference>
<evidence type="ECO:0000313" key="2">
    <source>
        <dbReference type="Proteomes" id="UP000747542"/>
    </source>
</evidence>
<reference evidence="1" key="1">
    <citation type="journal article" date="2021" name="Sci. Adv.">
        <title>The American lobster genome reveals insights on longevity, neural, and immune adaptations.</title>
        <authorList>
            <person name="Polinski J.M."/>
            <person name="Zimin A.V."/>
            <person name="Clark K.F."/>
            <person name="Kohn A.B."/>
            <person name="Sadowski N."/>
            <person name="Timp W."/>
            <person name="Ptitsyn A."/>
            <person name="Khanna P."/>
            <person name="Romanova D.Y."/>
            <person name="Williams P."/>
            <person name="Greenwood S.J."/>
            <person name="Moroz L.L."/>
            <person name="Walt D.R."/>
            <person name="Bodnar A.G."/>
        </authorList>
    </citation>
    <scope>NUCLEOTIDE SEQUENCE</scope>
    <source>
        <strain evidence="1">GMGI-L3</strain>
    </source>
</reference>
<keyword evidence="2" id="KW-1185">Reference proteome</keyword>
<gene>
    <name evidence="1" type="ORF">Hamer_G028934</name>
</gene>
<evidence type="ECO:0000313" key="1">
    <source>
        <dbReference type="EMBL" id="KAG7155860.1"/>
    </source>
</evidence>
<name>A0A8J5JHU4_HOMAM</name>
<organism evidence="1 2">
    <name type="scientific">Homarus americanus</name>
    <name type="common">American lobster</name>
    <dbReference type="NCBI Taxonomy" id="6706"/>
    <lineage>
        <taxon>Eukaryota</taxon>
        <taxon>Metazoa</taxon>
        <taxon>Ecdysozoa</taxon>
        <taxon>Arthropoda</taxon>
        <taxon>Crustacea</taxon>
        <taxon>Multicrustacea</taxon>
        <taxon>Malacostraca</taxon>
        <taxon>Eumalacostraca</taxon>
        <taxon>Eucarida</taxon>
        <taxon>Decapoda</taxon>
        <taxon>Pleocyemata</taxon>
        <taxon>Astacidea</taxon>
        <taxon>Nephropoidea</taxon>
        <taxon>Nephropidae</taxon>
        <taxon>Homarus</taxon>
    </lineage>
</organism>
<accession>A0A8J5JHU4</accession>
<dbReference type="AlphaFoldDB" id="A0A8J5JHU4"/>
<dbReference type="Proteomes" id="UP000747542">
    <property type="component" value="Unassembled WGS sequence"/>
</dbReference>
<proteinExistence type="predicted"/>
<comment type="caution">
    <text evidence="1">The sequence shown here is derived from an EMBL/GenBank/DDBJ whole genome shotgun (WGS) entry which is preliminary data.</text>
</comment>
<sequence>VIVTMEPNVNDHGGGALIGIRTTCLLTGFTRRMANIDWKL</sequence>
<feature type="non-terminal residue" evidence="1">
    <location>
        <position position="1"/>
    </location>
</feature>